<feature type="domain" description="Transposase IS110-like N-terminal" evidence="2">
    <location>
        <begin position="19"/>
        <end position="179"/>
    </location>
</feature>
<keyword evidence="4" id="KW-1185">Reference proteome</keyword>
<proteinExistence type="predicted"/>
<reference evidence="3 4" key="1">
    <citation type="submission" date="2023-07" db="EMBL/GenBank/DDBJ databases">
        <title>Genomic Encyclopedia of Type Strains, Phase IV (KMG-IV): sequencing the most valuable type-strain genomes for metagenomic binning, comparative biology and taxonomic classification.</title>
        <authorList>
            <person name="Goeker M."/>
        </authorList>
    </citation>
    <scope>NUCLEOTIDE SEQUENCE [LARGE SCALE GENOMIC DNA]</scope>
    <source>
        <strain evidence="3 4">DSM 4006</strain>
    </source>
</reference>
<evidence type="ECO:0000256" key="1">
    <source>
        <dbReference type="SAM" id="Coils"/>
    </source>
</evidence>
<evidence type="ECO:0000313" key="3">
    <source>
        <dbReference type="EMBL" id="MDQ0191664.1"/>
    </source>
</evidence>
<evidence type="ECO:0000313" key="4">
    <source>
        <dbReference type="Proteomes" id="UP001232973"/>
    </source>
</evidence>
<comment type="caution">
    <text evidence="3">The sequence shown here is derived from an EMBL/GenBank/DDBJ whole genome shotgun (WGS) entry which is preliminary data.</text>
</comment>
<gene>
    <name evidence="3" type="ORF">J2S03_003540</name>
</gene>
<dbReference type="InterPro" id="IPR047650">
    <property type="entry name" value="Transpos_IS110"/>
</dbReference>
<organism evidence="3 4">
    <name type="scientific">Alicyclobacillus cycloheptanicus</name>
    <dbReference type="NCBI Taxonomy" id="1457"/>
    <lineage>
        <taxon>Bacteria</taxon>
        <taxon>Bacillati</taxon>
        <taxon>Bacillota</taxon>
        <taxon>Bacilli</taxon>
        <taxon>Bacillales</taxon>
        <taxon>Alicyclobacillaceae</taxon>
        <taxon>Alicyclobacillus</taxon>
    </lineage>
</organism>
<feature type="coiled-coil region" evidence="1">
    <location>
        <begin position="249"/>
        <end position="290"/>
    </location>
</feature>
<name>A0ABT9XMW5_9BACL</name>
<evidence type="ECO:0000259" key="2">
    <source>
        <dbReference type="Pfam" id="PF01548"/>
    </source>
</evidence>
<dbReference type="RefSeq" id="WP_307016835.1">
    <property type="nucleotide sequence ID" value="NZ_JAUSTP010000090.1"/>
</dbReference>
<feature type="non-terminal residue" evidence="3">
    <location>
        <position position="308"/>
    </location>
</feature>
<dbReference type="PANTHER" id="PTHR33055">
    <property type="entry name" value="TRANSPOSASE FOR INSERTION SEQUENCE ELEMENT IS1111A"/>
    <property type="match status" value="1"/>
</dbReference>
<dbReference type="Pfam" id="PF01548">
    <property type="entry name" value="DEDD_Tnp_IS110"/>
    <property type="match status" value="1"/>
</dbReference>
<keyword evidence="1" id="KW-0175">Coiled coil</keyword>
<sequence>MSISQNRKIRRITDSTLVVGADIAKKIHVARASNARGIELGRPLSFDNTRRGMEKLLAWMRTLMADHGCDNVVFGVEPTGHYWMNLAQFLRQHGIDVVLVNPLHVKKSKELDDNNPTKNDHKDARVISQLVKDGRYSVPNIPKDIYAELRVGMNQRERLIEDLKRVQGRIHNWLDRFFPEFTEVFRDWEGKAALVCLHECPCPQDIQAKAAEDIVHMWREHGISRGVGKKRATYLVEMASQSVGLTEGLQMARQELKMLLDQYDLLQEQLSDLLEQIERLLDRISGAAQMLSVPGVGVVTVAGFLAEV</sequence>
<dbReference type="Proteomes" id="UP001232973">
    <property type="component" value="Unassembled WGS sequence"/>
</dbReference>
<protein>
    <submittedName>
        <fullName evidence="3">Transposase</fullName>
    </submittedName>
</protein>
<accession>A0ABT9XMW5</accession>
<dbReference type="InterPro" id="IPR002525">
    <property type="entry name" value="Transp_IS110-like_N"/>
</dbReference>
<dbReference type="EMBL" id="JAUSTP010000090">
    <property type="protein sequence ID" value="MDQ0191664.1"/>
    <property type="molecule type" value="Genomic_DNA"/>
</dbReference>
<dbReference type="NCBIfam" id="NF033542">
    <property type="entry name" value="transpos_IS110"/>
    <property type="match status" value="1"/>
</dbReference>